<accession>A0A210RYK3</accession>
<dbReference type="AlphaFoldDB" id="A0A210RYK3"/>
<evidence type="ECO:0000259" key="10">
    <source>
        <dbReference type="PROSITE" id="PS50903"/>
    </source>
</evidence>
<reference evidence="11 12" key="1">
    <citation type="submission" date="2017-03" db="EMBL/GenBank/DDBJ databases">
        <title>New species Polynucleobacter sp. MWH-EgelM1-30-B4.</title>
        <authorList>
            <person name="Hahn M.W."/>
        </authorList>
    </citation>
    <scope>NUCLEOTIDE SEQUENCE [LARGE SCALE GENOMIC DNA]</scope>
    <source>
        <strain evidence="11 12">MWH-EgelM1-30-B4</strain>
    </source>
</reference>
<comment type="pathway">
    <text evidence="2">Hydrocarbon metabolism; alkane degradation.</text>
</comment>
<feature type="binding site" evidence="9">
    <location>
        <position position="6"/>
    </location>
    <ligand>
        <name>Fe cation</name>
        <dbReference type="ChEBI" id="CHEBI:24875"/>
    </ligand>
</feature>
<name>A0A210RYK3_9BURK</name>
<dbReference type="PANTHER" id="PTHR47627">
    <property type="entry name" value="RUBREDOXIN"/>
    <property type="match status" value="1"/>
</dbReference>
<evidence type="ECO:0000256" key="4">
    <source>
        <dbReference type="ARBA" id="ARBA00022448"/>
    </source>
</evidence>
<dbReference type="PROSITE" id="PS00202">
    <property type="entry name" value="RUBREDOXIN"/>
    <property type="match status" value="1"/>
</dbReference>
<dbReference type="RefSeq" id="WP_087909695.1">
    <property type="nucleotide sequence ID" value="NZ_NAIA01000003.1"/>
</dbReference>
<dbReference type="Pfam" id="PF00301">
    <property type="entry name" value="Rubredoxin"/>
    <property type="match status" value="1"/>
</dbReference>
<dbReference type="Proteomes" id="UP000196880">
    <property type="component" value="Unassembled WGS sequence"/>
</dbReference>
<organism evidence="11 12">
    <name type="scientific">Polynucleobacter hirudinilacicola</name>
    <dbReference type="NCBI Taxonomy" id="1743166"/>
    <lineage>
        <taxon>Bacteria</taxon>
        <taxon>Pseudomonadati</taxon>
        <taxon>Pseudomonadota</taxon>
        <taxon>Betaproteobacteria</taxon>
        <taxon>Burkholderiales</taxon>
        <taxon>Burkholderiaceae</taxon>
        <taxon>Polynucleobacter</taxon>
    </lineage>
</organism>
<dbReference type="InterPro" id="IPR050526">
    <property type="entry name" value="Rubredoxin_ET"/>
</dbReference>
<feature type="domain" description="Rubredoxin-like" evidence="10">
    <location>
        <begin position="1"/>
        <end position="52"/>
    </location>
</feature>
<evidence type="ECO:0000256" key="2">
    <source>
        <dbReference type="ARBA" id="ARBA00004933"/>
    </source>
</evidence>
<dbReference type="PANTHER" id="PTHR47627:SF1">
    <property type="entry name" value="RUBREDOXIN-1-RELATED"/>
    <property type="match status" value="1"/>
</dbReference>
<dbReference type="Gene3D" id="2.20.28.10">
    <property type="match status" value="1"/>
</dbReference>
<comment type="cofactor">
    <cofactor evidence="8 9">
        <name>Fe(3+)</name>
        <dbReference type="ChEBI" id="CHEBI:29034"/>
    </cofactor>
    <text evidence="8 9">Binds 1 Fe(3+) ion per subunit.</text>
</comment>
<protein>
    <recommendedName>
        <fullName evidence="8">Rubredoxin</fullName>
    </recommendedName>
</protein>
<evidence type="ECO:0000256" key="5">
    <source>
        <dbReference type="ARBA" id="ARBA00022723"/>
    </source>
</evidence>
<keyword evidence="5 8" id="KW-0479">Metal-binding</keyword>
<feature type="binding site" evidence="9">
    <location>
        <position position="39"/>
    </location>
    <ligand>
        <name>Fe cation</name>
        <dbReference type="ChEBI" id="CHEBI:24875"/>
    </ligand>
</feature>
<keyword evidence="6 8" id="KW-0249">Electron transport</keyword>
<sequence length="55" mass="5956">MKTWQCIVCGFIYDEAQGLPSEGIAPGTAWADVPDSWECPDCGVSKSDFEMVQVG</sequence>
<dbReference type="SUPFAM" id="SSF57802">
    <property type="entry name" value="Rubredoxin-like"/>
    <property type="match status" value="1"/>
</dbReference>
<dbReference type="PROSITE" id="PS50903">
    <property type="entry name" value="RUBREDOXIN_LIKE"/>
    <property type="match status" value="1"/>
</dbReference>
<evidence type="ECO:0000256" key="6">
    <source>
        <dbReference type="ARBA" id="ARBA00022982"/>
    </source>
</evidence>
<dbReference type="FunFam" id="2.20.28.10:FF:000001">
    <property type="entry name" value="Rubredoxin"/>
    <property type="match status" value="1"/>
</dbReference>
<comment type="similarity">
    <text evidence="3 8">Belongs to the rubredoxin family.</text>
</comment>
<evidence type="ECO:0000313" key="11">
    <source>
        <dbReference type="EMBL" id="OWF66068.1"/>
    </source>
</evidence>
<evidence type="ECO:0000256" key="3">
    <source>
        <dbReference type="ARBA" id="ARBA00005337"/>
    </source>
</evidence>
<keyword evidence="4 8" id="KW-0813">Transport</keyword>
<evidence type="ECO:0000256" key="9">
    <source>
        <dbReference type="PIRSR" id="PIRSR000071-1"/>
    </source>
</evidence>
<comment type="caution">
    <text evidence="11">The sequence shown here is derived from an EMBL/GenBank/DDBJ whole genome shotgun (WGS) entry which is preliminary data.</text>
</comment>
<dbReference type="OrthoDB" id="9800607at2"/>
<dbReference type="InterPro" id="IPR024935">
    <property type="entry name" value="Rubredoxin_dom"/>
</dbReference>
<evidence type="ECO:0000313" key="12">
    <source>
        <dbReference type="Proteomes" id="UP000196880"/>
    </source>
</evidence>
<evidence type="ECO:0000256" key="8">
    <source>
        <dbReference type="PIRNR" id="PIRNR000071"/>
    </source>
</evidence>
<keyword evidence="12" id="KW-1185">Reference proteome</keyword>
<dbReference type="PRINTS" id="PR00163">
    <property type="entry name" value="RUBREDOXIN"/>
</dbReference>
<dbReference type="InterPro" id="IPR024934">
    <property type="entry name" value="Rubredoxin-like_dom"/>
</dbReference>
<dbReference type="PIRSF" id="PIRSF000071">
    <property type="entry name" value="Rubredoxin"/>
    <property type="match status" value="1"/>
</dbReference>
<dbReference type="GO" id="GO:0043448">
    <property type="term" value="P:alkane catabolic process"/>
    <property type="evidence" value="ECO:0007669"/>
    <property type="project" value="TreeGrafter"/>
</dbReference>
<comment type="function">
    <text evidence="1">Involved in the hydrocarbon hydroxylating system, which transfers electrons from NADH to rubredoxin reductase and then through rubredoxin to alkane 1 monooxygenase.</text>
</comment>
<feature type="binding site" evidence="9">
    <location>
        <position position="9"/>
    </location>
    <ligand>
        <name>Fe cation</name>
        <dbReference type="ChEBI" id="CHEBI:24875"/>
    </ligand>
</feature>
<evidence type="ECO:0000256" key="7">
    <source>
        <dbReference type="ARBA" id="ARBA00023004"/>
    </source>
</evidence>
<dbReference type="CDD" id="cd00730">
    <property type="entry name" value="rubredoxin"/>
    <property type="match status" value="1"/>
</dbReference>
<feature type="binding site" evidence="9">
    <location>
        <position position="42"/>
    </location>
    <ligand>
        <name>Fe cation</name>
        <dbReference type="ChEBI" id="CHEBI:24875"/>
    </ligand>
</feature>
<evidence type="ECO:0000256" key="1">
    <source>
        <dbReference type="ARBA" id="ARBA00002792"/>
    </source>
</evidence>
<gene>
    <name evidence="11" type="ORF">B6A14_06545</name>
</gene>
<dbReference type="EMBL" id="NAIA01000003">
    <property type="protein sequence ID" value="OWF66068.1"/>
    <property type="molecule type" value="Genomic_DNA"/>
</dbReference>
<dbReference type="GO" id="GO:0009055">
    <property type="term" value="F:electron transfer activity"/>
    <property type="evidence" value="ECO:0007669"/>
    <property type="project" value="InterPro"/>
</dbReference>
<dbReference type="InterPro" id="IPR024922">
    <property type="entry name" value="Rubredoxin"/>
</dbReference>
<dbReference type="GO" id="GO:0005506">
    <property type="term" value="F:iron ion binding"/>
    <property type="evidence" value="ECO:0007669"/>
    <property type="project" value="InterPro"/>
</dbReference>
<keyword evidence="7 8" id="KW-0408">Iron</keyword>
<proteinExistence type="inferred from homology"/>
<dbReference type="InterPro" id="IPR018527">
    <property type="entry name" value="Rubredoxin_Fe_BS"/>
</dbReference>